<keyword evidence="1" id="KW-0472">Membrane</keyword>
<protein>
    <submittedName>
        <fullName evidence="2">Uncharacterized protein</fullName>
    </submittedName>
</protein>
<evidence type="ECO:0000313" key="3">
    <source>
        <dbReference type="Proteomes" id="UP000430564"/>
    </source>
</evidence>
<name>A0A6I1EPV5_9BURK</name>
<dbReference type="RefSeq" id="WP_152159071.1">
    <property type="nucleotide sequence ID" value="NZ_WEHX01000113.1"/>
</dbReference>
<feature type="transmembrane region" description="Helical" evidence="1">
    <location>
        <begin position="27"/>
        <end position="45"/>
    </location>
</feature>
<accession>A0A6I1EPV5</accession>
<dbReference type="Proteomes" id="UP000430564">
    <property type="component" value="Unassembled WGS sequence"/>
</dbReference>
<evidence type="ECO:0000313" key="2">
    <source>
        <dbReference type="EMBL" id="KAB7653937.1"/>
    </source>
</evidence>
<organism evidence="2 3">
    <name type="scientific">Sutterella seckii</name>
    <dbReference type="NCBI Taxonomy" id="1944635"/>
    <lineage>
        <taxon>Bacteria</taxon>
        <taxon>Pseudomonadati</taxon>
        <taxon>Pseudomonadota</taxon>
        <taxon>Betaproteobacteria</taxon>
        <taxon>Burkholderiales</taxon>
        <taxon>Sutterellaceae</taxon>
        <taxon>Sutterella</taxon>
    </lineage>
</organism>
<feature type="transmembrane region" description="Helical" evidence="1">
    <location>
        <begin position="98"/>
        <end position="124"/>
    </location>
</feature>
<dbReference type="AlphaFoldDB" id="A0A6I1EPV5"/>
<dbReference type="EMBL" id="WEHX01000113">
    <property type="protein sequence ID" value="KAB7653937.1"/>
    <property type="molecule type" value="Genomic_DNA"/>
</dbReference>
<evidence type="ECO:0000256" key="1">
    <source>
        <dbReference type="SAM" id="Phobius"/>
    </source>
</evidence>
<gene>
    <name evidence="2" type="ORF">GBM95_10620</name>
</gene>
<comment type="caution">
    <text evidence="2">The sequence shown here is derived from an EMBL/GenBank/DDBJ whole genome shotgun (WGS) entry which is preliminary data.</text>
</comment>
<keyword evidence="1" id="KW-0812">Transmembrane</keyword>
<feature type="transmembrane region" description="Helical" evidence="1">
    <location>
        <begin position="57"/>
        <end position="77"/>
    </location>
</feature>
<feature type="transmembrane region" description="Helical" evidence="1">
    <location>
        <begin position="144"/>
        <end position="168"/>
    </location>
</feature>
<proteinExistence type="predicted"/>
<reference evidence="2 3" key="1">
    <citation type="submission" date="2019-10" db="EMBL/GenBank/DDBJ databases">
        <title>Genome diversity of Sutterella seckii.</title>
        <authorList>
            <person name="Chaplin A.V."/>
            <person name="Sokolova S.R."/>
            <person name="Mosin K.A."/>
            <person name="Ivanova E.L."/>
            <person name="Kochetkova T.O."/>
            <person name="Goltsov A.Y."/>
            <person name="Trofimov D.Y."/>
            <person name="Efimov B.A."/>
        </authorList>
    </citation>
    <scope>NUCLEOTIDE SEQUENCE [LARGE SCALE GENOMIC DNA]</scope>
    <source>
        <strain evidence="2 3">ASD393</strain>
    </source>
</reference>
<keyword evidence="1" id="KW-1133">Transmembrane helix</keyword>
<sequence>MALKKIIKVEDPDDISSGYAGKVMESVKFAALIASFTGFVIGIVLKTRLTEFGSASWGADAFTLALFFIVLFLGLWFTVKDLPVLCREKANFKNAENVADVTVAGFVFIQYAVSFSFCFFFAVTVDAATNLINPLFAGDYMLDFPAAVFFFYGVVPAVIVNLIAAAVMRSQIRKKLPQD</sequence>
<dbReference type="OrthoDB" id="9155808at2"/>